<evidence type="ECO:0000313" key="3">
    <source>
        <dbReference type="Proteomes" id="UP000593601"/>
    </source>
</evidence>
<feature type="transmembrane region" description="Helical" evidence="1">
    <location>
        <begin position="92"/>
        <end position="109"/>
    </location>
</feature>
<keyword evidence="3" id="KW-1185">Reference proteome</keyword>
<keyword evidence="1" id="KW-1133">Transmembrane helix</keyword>
<proteinExistence type="predicted"/>
<keyword evidence="1" id="KW-0812">Transmembrane</keyword>
<evidence type="ECO:0000313" key="2">
    <source>
        <dbReference type="EMBL" id="QOV18828.1"/>
    </source>
</evidence>
<dbReference type="RefSeq" id="WP_193735190.1">
    <property type="nucleotide sequence ID" value="NZ_CP063304.1"/>
</dbReference>
<dbReference type="Proteomes" id="UP000593601">
    <property type="component" value="Chromosome"/>
</dbReference>
<evidence type="ECO:0000256" key="1">
    <source>
        <dbReference type="SAM" id="Phobius"/>
    </source>
</evidence>
<sequence length="135" mass="15353">MMLDYFAPLKYCFGWVLPSVMVSSAVGMLLTELTNTPIAIAVQGLWWFIDMNLGIQSIKGGYPLFSLSPRHNSLQLTQVFIDNFSNLVANRLLFTGFALLLVFVTVLIYERKRRGKLNEYDKAKKTFADMEDSES</sequence>
<keyword evidence="1" id="KW-0472">Membrane</keyword>
<name>A0A7M2RFA8_9FIRM</name>
<gene>
    <name evidence="2" type="ORF">INP51_12595</name>
</gene>
<dbReference type="EMBL" id="CP063304">
    <property type="protein sequence ID" value="QOV18828.1"/>
    <property type="molecule type" value="Genomic_DNA"/>
</dbReference>
<protein>
    <recommendedName>
        <fullName evidence="4">ABC-2 family transporter protein</fullName>
    </recommendedName>
</protein>
<reference evidence="2 3" key="1">
    <citation type="submission" date="2020-10" db="EMBL/GenBank/DDBJ databases">
        <title>Blautia liquoris sp.nov., isolated from the mud in a fermentation cellar used for the production of Chinese strong-flavoured liquor.</title>
        <authorList>
            <person name="Lu L."/>
        </authorList>
    </citation>
    <scope>NUCLEOTIDE SEQUENCE [LARGE SCALE GENOMIC DNA]</scope>
    <source>
        <strain evidence="2 3">LZLJ-3</strain>
    </source>
</reference>
<organism evidence="2 3">
    <name type="scientific">Blautia liquoris</name>
    <dbReference type="NCBI Taxonomy" id="2779518"/>
    <lineage>
        <taxon>Bacteria</taxon>
        <taxon>Bacillati</taxon>
        <taxon>Bacillota</taxon>
        <taxon>Clostridia</taxon>
        <taxon>Lachnospirales</taxon>
        <taxon>Lachnospiraceae</taxon>
        <taxon>Blautia</taxon>
    </lineage>
</organism>
<evidence type="ECO:0008006" key="4">
    <source>
        <dbReference type="Google" id="ProtNLM"/>
    </source>
</evidence>
<dbReference type="AlphaFoldDB" id="A0A7M2RFA8"/>
<accession>A0A7M2RFA8</accession>
<feature type="transmembrane region" description="Helical" evidence="1">
    <location>
        <begin position="12"/>
        <end position="30"/>
    </location>
</feature>
<dbReference type="KEGG" id="bliq:INP51_12595"/>